<dbReference type="Proteomes" id="UP000009131">
    <property type="component" value="Unassembled WGS sequence"/>
</dbReference>
<dbReference type="AlphaFoldDB" id="G7DSV6"/>
<name>G7DSV6_MIXOS</name>
<dbReference type="RefSeq" id="XP_014565691.1">
    <property type="nucleotide sequence ID" value="XM_014710205.1"/>
</dbReference>
<reference evidence="1 2" key="2">
    <citation type="journal article" date="2012" name="Open Biol.">
        <title>Characteristics of nucleosomes and linker DNA regions on the genome of the basidiomycete Mixia osmundae revealed by mono- and dinucleosome mapping.</title>
        <authorList>
            <person name="Nishida H."/>
            <person name="Kondo S."/>
            <person name="Matsumoto T."/>
            <person name="Suzuki Y."/>
            <person name="Yoshikawa H."/>
            <person name="Taylor T.D."/>
            <person name="Sugiyama J."/>
        </authorList>
    </citation>
    <scope>NUCLEOTIDE SEQUENCE [LARGE SCALE GENOMIC DNA]</scope>
    <source>
        <strain evidence="2">CBS 9802 / IAM 14324 / JCM 22182 / KY 12970</strain>
    </source>
</reference>
<sequence>MNDTLADHLAKIKAQSTHKFDESLYLYVLLALLLRRGHLLVHVRTDHDKHAIANITAEIDWICRALFGLTPDALDLSAPNASDRSRELFSRGSSSEQTCQAEIAIVSHAESLKTAQVQDLLSNLRDHDRAESNDERRPKLLCIFVVGISATIMRSSDEFYNLNRYIVDRCALGLTATARPQTATNMATSQLPHLDFAVLSRMEEKAKAIYTSLEVMTYISDLLSAVRYNQLLDGRMVSNRCNRHVIRHAATLLAIITEPKVDALTPKHIRAIFPAMITHRLAPRAKHKDILVSWTEPALREAHLGEPITNAQISLVLQDLLNLV</sequence>
<accession>G7DSV6</accession>
<dbReference type="EMBL" id="BABT02000013">
    <property type="protein sequence ID" value="GAA93666.1"/>
    <property type="molecule type" value="Genomic_DNA"/>
</dbReference>
<comment type="caution">
    <text evidence="1">The sequence shown here is derived from an EMBL/GenBank/DDBJ whole genome shotgun (WGS) entry which is preliminary data.</text>
</comment>
<keyword evidence="2" id="KW-1185">Reference proteome</keyword>
<evidence type="ECO:0008006" key="3">
    <source>
        <dbReference type="Google" id="ProtNLM"/>
    </source>
</evidence>
<dbReference type="InParanoid" id="G7DSV6"/>
<evidence type="ECO:0000313" key="2">
    <source>
        <dbReference type="Proteomes" id="UP000009131"/>
    </source>
</evidence>
<dbReference type="HOGENOM" id="CLU_858124_0_0_1"/>
<evidence type="ECO:0000313" key="1">
    <source>
        <dbReference type="EMBL" id="GAA93666.1"/>
    </source>
</evidence>
<gene>
    <name evidence="1" type="primary">Mo00311</name>
    <name evidence="1" type="ORF">E5Q_00311</name>
</gene>
<proteinExistence type="predicted"/>
<organism evidence="1 2">
    <name type="scientific">Mixia osmundae (strain CBS 9802 / IAM 14324 / JCM 22182 / KY 12970)</name>
    <dbReference type="NCBI Taxonomy" id="764103"/>
    <lineage>
        <taxon>Eukaryota</taxon>
        <taxon>Fungi</taxon>
        <taxon>Dikarya</taxon>
        <taxon>Basidiomycota</taxon>
        <taxon>Pucciniomycotina</taxon>
        <taxon>Mixiomycetes</taxon>
        <taxon>Mixiales</taxon>
        <taxon>Mixiaceae</taxon>
        <taxon>Mixia</taxon>
    </lineage>
</organism>
<dbReference type="Gene3D" id="1.10.8.80">
    <property type="entry name" value="Magnesium chelatase subunit I, C-Terminal domain"/>
    <property type="match status" value="1"/>
</dbReference>
<reference evidence="1 2" key="1">
    <citation type="journal article" date="2011" name="J. Gen. Appl. Microbiol.">
        <title>Draft genome sequencing of the enigmatic basidiomycete Mixia osmundae.</title>
        <authorList>
            <person name="Nishida H."/>
            <person name="Nagatsuka Y."/>
            <person name="Sugiyama J."/>
        </authorList>
    </citation>
    <scope>NUCLEOTIDE SEQUENCE [LARGE SCALE GENOMIC DNA]</scope>
    <source>
        <strain evidence="2">CBS 9802 / IAM 14324 / JCM 22182 / KY 12970</strain>
    </source>
</reference>
<protein>
    <recommendedName>
        <fullName evidence="3">Magnesium chelatase</fullName>
    </recommendedName>
</protein>